<organism evidence="2 3">
    <name type="scientific">Methylorubrum extorquens (strain ATCC 14718 / DSM 1338 / JCM 2805 / NCIMB 9133 / AM1)</name>
    <name type="common">Methylobacterium extorquens</name>
    <dbReference type="NCBI Taxonomy" id="272630"/>
    <lineage>
        <taxon>Bacteria</taxon>
        <taxon>Pseudomonadati</taxon>
        <taxon>Pseudomonadota</taxon>
        <taxon>Alphaproteobacteria</taxon>
        <taxon>Hyphomicrobiales</taxon>
        <taxon>Methylobacteriaceae</taxon>
        <taxon>Methylorubrum</taxon>
    </lineage>
</organism>
<dbReference type="EMBL" id="CP001510">
    <property type="protein sequence ID" value="ACS39722.1"/>
    <property type="molecule type" value="Genomic_DNA"/>
</dbReference>
<dbReference type="AlphaFoldDB" id="C5B1T8"/>
<proteinExistence type="predicted"/>
<feature type="region of interest" description="Disordered" evidence="1">
    <location>
        <begin position="39"/>
        <end position="119"/>
    </location>
</feature>
<dbReference type="HOGENOM" id="CLU_172498_0_0_5"/>
<protein>
    <submittedName>
        <fullName evidence="2">Uncharacterized protein</fullName>
    </submittedName>
</protein>
<evidence type="ECO:0000313" key="2">
    <source>
        <dbReference type="EMBL" id="ACS39722.1"/>
    </source>
</evidence>
<evidence type="ECO:0000256" key="1">
    <source>
        <dbReference type="SAM" id="MobiDB-lite"/>
    </source>
</evidence>
<dbReference type="Proteomes" id="UP000009081">
    <property type="component" value="Chromosome"/>
</dbReference>
<feature type="compositionally biased region" description="Basic and acidic residues" evidence="1">
    <location>
        <begin position="63"/>
        <end position="93"/>
    </location>
</feature>
<name>C5B1T8_METEA</name>
<accession>C5B1T8</accession>
<reference evidence="2 3" key="1">
    <citation type="journal article" date="2009" name="PLoS ONE">
        <title>Methylobacterium genome sequences: a reference blueprint to investigate microbial metabolism of C1 compounds from natural and industrial sources.</title>
        <authorList>
            <person name="Vuilleumier S."/>
            <person name="Chistoserdova L."/>
            <person name="Lee M.-C."/>
            <person name="Bringel F."/>
            <person name="Lajus A."/>
            <person name="Zhou Y."/>
            <person name="Gourion B."/>
            <person name="Barbe V."/>
            <person name="Chang J."/>
            <person name="Cruveiller S."/>
            <person name="Dossat C."/>
            <person name="Gillett W."/>
            <person name="Gruffaz C."/>
            <person name="Haugen E."/>
            <person name="Hourcade E."/>
            <person name="Levy R."/>
            <person name="Mangenot S."/>
            <person name="Muller E."/>
            <person name="Nadalig T."/>
            <person name="Pagni M."/>
            <person name="Penny C."/>
            <person name="Peyraud R."/>
            <person name="Robinson D.G."/>
            <person name="Roche D."/>
            <person name="Rouy Z."/>
            <person name="Saenampechek C."/>
            <person name="Salvignol G."/>
            <person name="Vallenet D."/>
            <person name="Wu Z."/>
            <person name="Marx C.J."/>
            <person name="Vorholt J.A."/>
            <person name="Olson M.V."/>
            <person name="Kaul R."/>
            <person name="Weissenbach J."/>
            <person name="Medigue C."/>
            <person name="Lidstrom M.E."/>
        </authorList>
    </citation>
    <scope>NUCLEOTIDE SEQUENCE [LARGE SCALE GENOMIC DNA]</scope>
    <source>
        <strain evidence="3">ATCC 14718 / DSM 1338 / JCM 2805 / NCIMB 9133 / AM1</strain>
    </source>
</reference>
<dbReference type="STRING" id="272630.MexAM1_META1p1907"/>
<feature type="compositionally biased region" description="Basic and acidic residues" evidence="1">
    <location>
        <begin position="100"/>
        <end position="111"/>
    </location>
</feature>
<sequence>MWGPMFDILPEMKKSMKADRIMKQVIGIALALLTITGPAWAGPETETSSHPKGHAAQATQEQRVAETTKKDTQRTRDTGAPESRPGYHGDTSSKHGNAKFPERPESQHGHGETPGGPQH</sequence>
<dbReference type="KEGG" id="mea:Mex_1p1907"/>
<evidence type="ECO:0000313" key="3">
    <source>
        <dbReference type="Proteomes" id="UP000009081"/>
    </source>
</evidence>
<keyword evidence="3" id="KW-1185">Reference proteome</keyword>
<gene>
    <name evidence="2" type="ordered locus">MexAM1_META1p1907</name>
</gene>